<dbReference type="EMBL" id="GGEC01044745">
    <property type="protein sequence ID" value="MBX25229.1"/>
    <property type="molecule type" value="Transcribed_RNA"/>
</dbReference>
<feature type="compositionally biased region" description="Basic and acidic residues" evidence="1">
    <location>
        <begin position="9"/>
        <end position="22"/>
    </location>
</feature>
<feature type="region of interest" description="Disordered" evidence="1">
    <location>
        <begin position="1"/>
        <end position="22"/>
    </location>
</feature>
<reference evidence="2" key="1">
    <citation type="submission" date="2018-02" db="EMBL/GenBank/DDBJ databases">
        <title>Rhizophora mucronata_Transcriptome.</title>
        <authorList>
            <person name="Meera S.P."/>
            <person name="Sreeshan A."/>
            <person name="Augustine A."/>
        </authorList>
    </citation>
    <scope>NUCLEOTIDE SEQUENCE</scope>
    <source>
        <tissue evidence="2">Leaf</tissue>
    </source>
</reference>
<evidence type="ECO:0000313" key="2">
    <source>
        <dbReference type="EMBL" id="MBX25229.1"/>
    </source>
</evidence>
<accession>A0A2P2M4T2</accession>
<organism evidence="2">
    <name type="scientific">Rhizophora mucronata</name>
    <name type="common">Asiatic mangrove</name>
    <dbReference type="NCBI Taxonomy" id="61149"/>
    <lineage>
        <taxon>Eukaryota</taxon>
        <taxon>Viridiplantae</taxon>
        <taxon>Streptophyta</taxon>
        <taxon>Embryophyta</taxon>
        <taxon>Tracheophyta</taxon>
        <taxon>Spermatophyta</taxon>
        <taxon>Magnoliopsida</taxon>
        <taxon>eudicotyledons</taxon>
        <taxon>Gunneridae</taxon>
        <taxon>Pentapetalae</taxon>
        <taxon>rosids</taxon>
        <taxon>fabids</taxon>
        <taxon>Malpighiales</taxon>
        <taxon>Rhizophoraceae</taxon>
        <taxon>Rhizophora</taxon>
    </lineage>
</organism>
<proteinExistence type="predicted"/>
<dbReference type="AlphaFoldDB" id="A0A2P2M4T2"/>
<protein>
    <submittedName>
        <fullName evidence="2">Uncharacterized protein MANES_02G144900</fullName>
    </submittedName>
</protein>
<name>A0A2P2M4T2_RHIMU</name>
<sequence>MSSLYYRASETKLKRKTDDTEGKGHGKFVVLHLCFKKAVIIKMILHLSGPILYQIWLLIQPVILVGGKAEKVSLAKY</sequence>
<evidence type="ECO:0000256" key="1">
    <source>
        <dbReference type="SAM" id="MobiDB-lite"/>
    </source>
</evidence>